<dbReference type="AlphaFoldDB" id="A0A5M9IX74"/>
<dbReference type="EMBL" id="VTFH01000001">
    <property type="protein sequence ID" value="KAA8560306.1"/>
    <property type="molecule type" value="Genomic_DNA"/>
</dbReference>
<proteinExistence type="predicted"/>
<sequence>MRRFDLPPMAVYQSAHLILTHRYRGQVESSHRPSHIWFYGTHKGDPKLWKTNPASLQSATYSRRKSLFCHSFDLSPSTVEPAVGNVGVAG</sequence>
<evidence type="ECO:0000313" key="1">
    <source>
        <dbReference type="EMBL" id="KAA8560306.1"/>
    </source>
</evidence>
<accession>A0A5M9IX74</accession>
<protein>
    <submittedName>
        <fullName evidence="1">Uncharacterized protein</fullName>
    </submittedName>
</protein>
<reference evidence="1 2" key="1">
    <citation type="journal article" date="2018" name="Plant Biotechnol. Rep.">
        <title>Diversity and antifungal activity of endophytic bacteria associated with Panax ginseng seedlings.</title>
        <authorList>
            <person name="Park J.M."/>
            <person name="Hong C.E."/>
            <person name="Jo S.H."/>
        </authorList>
    </citation>
    <scope>NUCLEOTIDE SEQUENCE [LARGE SCALE GENOMIC DNA]</scope>
    <source>
        <strain evidence="1 2">PgKB38</strain>
    </source>
</reference>
<comment type="caution">
    <text evidence="1">The sequence shown here is derived from an EMBL/GenBank/DDBJ whole genome shotgun (WGS) entry which is preliminary data.</text>
</comment>
<name>A0A5M9IX74_9PSED</name>
<evidence type="ECO:0000313" key="2">
    <source>
        <dbReference type="Proteomes" id="UP000323425"/>
    </source>
</evidence>
<organism evidence="1 2">
    <name type="scientific">Pseudomonas extremaustralis</name>
    <dbReference type="NCBI Taxonomy" id="359110"/>
    <lineage>
        <taxon>Bacteria</taxon>
        <taxon>Pseudomonadati</taxon>
        <taxon>Pseudomonadota</taxon>
        <taxon>Gammaproteobacteria</taxon>
        <taxon>Pseudomonadales</taxon>
        <taxon>Pseudomonadaceae</taxon>
        <taxon>Pseudomonas</taxon>
    </lineage>
</organism>
<dbReference type="Proteomes" id="UP000323425">
    <property type="component" value="Unassembled WGS sequence"/>
</dbReference>
<gene>
    <name evidence="1" type="ORF">FX985_00344</name>
</gene>